<dbReference type="Proteomes" id="UP000824088">
    <property type="component" value="Unassembled WGS sequence"/>
</dbReference>
<dbReference type="EC" id="3.5.4.2" evidence="2"/>
<name>A0A9D1L1P7_9FIRM</name>
<comment type="caution">
    <text evidence="7">The sequence shown here is derived from an EMBL/GenBank/DDBJ whole genome shotgun (WGS) entry which is preliminary data.</text>
</comment>
<feature type="non-terminal residue" evidence="7">
    <location>
        <position position="442"/>
    </location>
</feature>
<reference evidence="7" key="2">
    <citation type="journal article" date="2021" name="PeerJ">
        <title>Extensive microbial diversity within the chicken gut microbiome revealed by metagenomics and culture.</title>
        <authorList>
            <person name="Gilroy R."/>
            <person name="Ravi A."/>
            <person name="Getino M."/>
            <person name="Pursley I."/>
            <person name="Horton D.L."/>
            <person name="Alikhan N.F."/>
            <person name="Baker D."/>
            <person name="Gharbi K."/>
            <person name="Hall N."/>
            <person name="Watson M."/>
            <person name="Adriaenssens E.M."/>
            <person name="Foster-Nyarko E."/>
            <person name="Jarju S."/>
            <person name="Secka A."/>
            <person name="Antonio M."/>
            <person name="Oren A."/>
            <person name="Chaudhuri R.R."/>
            <person name="La Ragione R."/>
            <person name="Hildebrand F."/>
            <person name="Pallen M.J."/>
        </authorList>
    </citation>
    <scope>NUCLEOTIDE SEQUENCE</scope>
    <source>
        <strain evidence="7">1063</strain>
    </source>
</reference>
<dbReference type="GO" id="GO:0000034">
    <property type="term" value="F:adenine deaminase activity"/>
    <property type="evidence" value="ECO:0007669"/>
    <property type="project" value="UniProtKB-EC"/>
</dbReference>
<evidence type="ECO:0000256" key="4">
    <source>
        <dbReference type="ARBA" id="ARBA00047720"/>
    </source>
</evidence>
<accession>A0A9D1L1P7</accession>
<dbReference type="AlphaFoldDB" id="A0A9D1L1P7"/>
<evidence type="ECO:0000256" key="1">
    <source>
        <dbReference type="ARBA" id="ARBA00006773"/>
    </source>
</evidence>
<dbReference type="InterPro" id="IPR026912">
    <property type="entry name" value="Adenine_deam_C"/>
</dbReference>
<evidence type="ECO:0000259" key="6">
    <source>
        <dbReference type="Pfam" id="PF13382"/>
    </source>
</evidence>
<evidence type="ECO:0000259" key="5">
    <source>
        <dbReference type="Pfam" id="PF01979"/>
    </source>
</evidence>
<dbReference type="PANTHER" id="PTHR11113">
    <property type="entry name" value="N-ACETYLGLUCOSAMINE-6-PHOSPHATE DEACETYLASE"/>
    <property type="match status" value="1"/>
</dbReference>
<dbReference type="SUPFAM" id="SSF51338">
    <property type="entry name" value="Composite domain of metallo-dependent hydrolases"/>
    <property type="match status" value="1"/>
</dbReference>
<proteinExistence type="inferred from homology"/>
<sequence length="442" mass="47332">MSLLLRGGRVADGETREVFEADVLVADGVIRAVGKELAADGAEVIDCTGLIIAAGFADAHVHIESSMVLPEAFGEAILPFGTTVIIADPHEVVNVAGAAGLRLFMGECAKSPADVFVCLPSGVPATELDTNGAGRFLAEDMKEFLSDPRVVGLGEVMRFRDAAEGKPEMAEKIALFRGKTVDGHTSGMPESMLDAYVAAGVTNDHECASKEAMFARYDRGMNIYIREGSAARNASDLLDGVKERGLDISRFAFCTDDKHLATIAKEGHISYIARMARAKGFGWGEIACMSSYNPCRYYGLSDRGNVRAGLRADIVAVSEDGSRVHYVVKDGKLAAVDQKPVFNREKHSDKHCVFENSVHLREFSAKDFEVPDSLKNMAVGLVDGQLLTEKVPLRGEEEGLNLLATAERHGKNGNLSVCLLKGYGIRGGAVATSVSHDSHNAV</sequence>
<reference evidence="7" key="1">
    <citation type="submission" date="2020-10" db="EMBL/GenBank/DDBJ databases">
        <authorList>
            <person name="Gilroy R."/>
        </authorList>
    </citation>
    <scope>NUCLEOTIDE SEQUENCE</scope>
    <source>
        <strain evidence="7">1063</strain>
    </source>
</reference>
<protein>
    <recommendedName>
        <fullName evidence="2">adenine deaminase</fullName>
        <ecNumber evidence="2">3.5.4.2</ecNumber>
    </recommendedName>
</protein>
<organism evidence="7 8">
    <name type="scientific">Candidatus Limadaptatus stercorigallinarum</name>
    <dbReference type="NCBI Taxonomy" id="2840845"/>
    <lineage>
        <taxon>Bacteria</taxon>
        <taxon>Bacillati</taxon>
        <taxon>Bacillota</taxon>
        <taxon>Clostridia</taxon>
        <taxon>Eubacteriales</taxon>
        <taxon>Candidatus Limadaptatus</taxon>
    </lineage>
</organism>
<dbReference type="InterPro" id="IPR011059">
    <property type="entry name" value="Metal-dep_hydrolase_composite"/>
</dbReference>
<keyword evidence="3" id="KW-0378">Hydrolase</keyword>
<feature type="domain" description="Amidohydrolase-related" evidence="5">
    <location>
        <begin position="51"/>
        <end position="333"/>
    </location>
</feature>
<dbReference type="Pfam" id="PF13382">
    <property type="entry name" value="Adenine_deam_C"/>
    <property type="match status" value="1"/>
</dbReference>
<gene>
    <name evidence="7" type="ORF">IAD51_05675</name>
</gene>
<comment type="similarity">
    <text evidence="1">Belongs to the metallo-dependent hydrolases superfamily. Adenine deaminase family.</text>
</comment>
<dbReference type="PANTHER" id="PTHR11113:SF2">
    <property type="entry name" value="ADENINE DEAMINASE"/>
    <property type="match status" value="1"/>
</dbReference>
<feature type="domain" description="Adenine deaminase C-terminal" evidence="6">
    <location>
        <begin position="397"/>
        <end position="442"/>
    </location>
</feature>
<evidence type="ECO:0000313" key="7">
    <source>
        <dbReference type="EMBL" id="HIU21699.1"/>
    </source>
</evidence>
<dbReference type="Gene3D" id="3.20.20.140">
    <property type="entry name" value="Metal-dependent hydrolases"/>
    <property type="match status" value="1"/>
</dbReference>
<dbReference type="SUPFAM" id="SSF51556">
    <property type="entry name" value="Metallo-dependent hydrolases"/>
    <property type="match status" value="1"/>
</dbReference>
<evidence type="ECO:0000256" key="2">
    <source>
        <dbReference type="ARBA" id="ARBA00012782"/>
    </source>
</evidence>
<dbReference type="InterPro" id="IPR006680">
    <property type="entry name" value="Amidohydro-rel"/>
</dbReference>
<dbReference type="InterPro" id="IPR032466">
    <property type="entry name" value="Metal_Hydrolase"/>
</dbReference>
<dbReference type="Pfam" id="PF01979">
    <property type="entry name" value="Amidohydro_1"/>
    <property type="match status" value="1"/>
</dbReference>
<evidence type="ECO:0000256" key="3">
    <source>
        <dbReference type="ARBA" id="ARBA00022801"/>
    </source>
</evidence>
<comment type="catalytic activity">
    <reaction evidence="4">
        <text>adenine + H2O + H(+) = hypoxanthine + NH4(+)</text>
        <dbReference type="Rhea" id="RHEA:23688"/>
        <dbReference type="ChEBI" id="CHEBI:15377"/>
        <dbReference type="ChEBI" id="CHEBI:15378"/>
        <dbReference type="ChEBI" id="CHEBI:16708"/>
        <dbReference type="ChEBI" id="CHEBI:17368"/>
        <dbReference type="ChEBI" id="CHEBI:28938"/>
        <dbReference type="EC" id="3.5.4.2"/>
    </reaction>
</comment>
<dbReference type="EMBL" id="DVMN01000102">
    <property type="protein sequence ID" value="HIU21699.1"/>
    <property type="molecule type" value="Genomic_DNA"/>
</dbReference>
<dbReference type="Gene3D" id="2.30.40.10">
    <property type="entry name" value="Urease, subunit C, domain 1"/>
    <property type="match status" value="1"/>
</dbReference>
<evidence type="ECO:0000313" key="8">
    <source>
        <dbReference type="Proteomes" id="UP000824088"/>
    </source>
</evidence>